<comment type="function">
    <text evidence="1 6">Required for the transposition of the insertion element.</text>
</comment>
<dbReference type="Pfam" id="PF00872">
    <property type="entry name" value="Transposase_mut"/>
    <property type="match status" value="1"/>
</dbReference>
<protein>
    <recommendedName>
        <fullName evidence="6">Mutator family transposase</fullName>
    </recommendedName>
</protein>
<evidence type="ECO:0000256" key="3">
    <source>
        <dbReference type="ARBA" id="ARBA00022578"/>
    </source>
</evidence>
<evidence type="ECO:0000256" key="5">
    <source>
        <dbReference type="ARBA" id="ARBA00023172"/>
    </source>
</evidence>
<evidence type="ECO:0000256" key="1">
    <source>
        <dbReference type="ARBA" id="ARBA00002190"/>
    </source>
</evidence>
<dbReference type="NCBIfam" id="NF033543">
    <property type="entry name" value="transpos_IS256"/>
    <property type="match status" value="1"/>
</dbReference>
<evidence type="ECO:0000313" key="7">
    <source>
        <dbReference type="EMBL" id="QJA05677.1"/>
    </source>
</evidence>
<dbReference type="Proteomes" id="UP000501253">
    <property type="component" value="Chromosome"/>
</dbReference>
<evidence type="ECO:0000256" key="6">
    <source>
        <dbReference type="RuleBase" id="RU365089"/>
    </source>
</evidence>
<sequence length="382" mass="44247">MQGREIIEKLEDLIKEAIKSVIERLAIEERSLYLEEHPETKGNGFYSRSLLTKYGPIEGLMVPRTRDGNFRAQILPPPRRRAGLDLGEAVLALYASGASTRAVSRFIETIYGAYYSPASISRLTEVAEDQIESWRKRRLSEEYFALYLDATFLPVRRGTVAREPVYLALGIRRDGTREIVGFWTSGGEGESALVYQEIFNELRERGLKRIEVVIGDGLSGLKEAVLRVYPGARFQRCVLHSLKYSLRKVRRSHREALAQDLRKIYRAGRRSEALEAFRAFKARWQGKYPEVVKHWEENLEDLLVFLEYPEPIRNYIYTTNQLERLIKEVKRRTKVIEVFCEPGALYKVVYLVLRGLEEKYRSRKLRGFEDLMEEGLLSCGHS</sequence>
<keyword evidence="6" id="KW-0814">Transposable element</keyword>
<evidence type="ECO:0000256" key="4">
    <source>
        <dbReference type="ARBA" id="ARBA00023125"/>
    </source>
</evidence>
<dbReference type="EMBL" id="CP042909">
    <property type="protein sequence ID" value="QJA05677.1"/>
    <property type="molecule type" value="Genomic_DNA"/>
</dbReference>
<gene>
    <name evidence="7" type="ORF">FVE67_02175</name>
    <name evidence="8" type="ORF">FVE67_04290</name>
</gene>
<reference evidence="7 9" key="1">
    <citation type="submission" date="2019-08" db="EMBL/GenBank/DDBJ databases">
        <title>Complete genome sequence of Thermosulfurimonas marina SU872T, an anaerobic thermophilic chemolithoautotrophic bacterium isolated from a shallow marine hydrothermal vent.</title>
        <authorList>
            <person name="Allioux M."/>
            <person name="Jebbar M."/>
            <person name="Slobodkina G."/>
            <person name="Slobodkin A."/>
            <person name="Moalic Y."/>
            <person name="Frolova A."/>
            <person name="Shao Z."/>
            <person name="Alain K."/>
        </authorList>
    </citation>
    <scope>NUCLEOTIDE SEQUENCE [LARGE SCALE GENOMIC DNA]</scope>
    <source>
        <strain evidence="7 9">SU872</strain>
    </source>
</reference>
<evidence type="ECO:0000256" key="2">
    <source>
        <dbReference type="ARBA" id="ARBA00010961"/>
    </source>
</evidence>
<keyword evidence="9" id="KW-1185">Reference proteome</keyword>
<keyword evidence="5 6" id="KW-0233">DNA recombination</keyword>
<name>A0A6H1WR38_9BACT</name>
<dbReference type="EMBL" id="CP042909">
    <property type="protein sequence ID" value="QJA06062.1"/>
    <property type="molecule type" value="Genomic_DNA"/>
</dbReference>
<keyword evidence="4 6" id="KW-0238">DNA-binding</keyword>
<dbReference type="GO" id="GO:0003677">
    <property type="term" value="F:DNA binding"/>
    <property type="evidence" value="ECO:0007669"/>
    <property type="project" value="UniProtKB-UniRule"/>
</dbReference>
<dbReference type="PANTHER" id="PTHR33217">
    <property type="entry name" value="TRANSPOSASE FOR INSERTION SEQUENCE ELEMENT IS1081"/>
    <property type="match status" value="1"/>
</dbReference>
<evidence type="ECO:0000313" key="8">
    <source>
        <dbReference type="EMBL" id="QJA06062.1"/>
    </source>
</evidence>
<dbReference type="InterPro" id="IPR001207">
    <property type="entry name" value="Transposase_mutator"/>
</dbReference>
<dbReference type="KEGG" id="tmai:FVE67_02175"/>
<dbReference type="PROSITE" id="PS01007">
    <property type="entry name" value="TRANSPOSASE_MUTATOR"/>
    <property type="match status" value="1"/>
</dbReference>
<keyword evidence="3 6" id="KW-0815">Transposition</keyword>
<dbReference type="GO" id="GO:0006313">
    <property type="term" value="P:DNA transposition"/>
    <property type="evidence" value="ECO:0007669"/>
    <property type="project" value="UniProtKB-UniRule"/>
</dbReference>
<accession>A0A6H1WR38</accession>
<dbReference type="KEGG" id="tmai:FVE67_04290"/>
<comment type="similarity">
    <text evidence="2 6">Belongs to the transposase mutator family.</text>
</comment>
<organism evidence="7 9">
    <name type="scientific">Thermosulfurimonas marina</name>
    <dbReference type="NCBI Taxonomy" id="2047767"/>
    <lineage>
        <taxon>Bacteria</taxon>
        <taxon>Pseudomonadati</taxon>
        <taxon>Thermodesulfobacteriota</taxon>
        <taxon>Thermodesulfobacteria</taxon>
        <taxon>Thermodesulfobacteriales</taxon>
        <taxon>Thermodesulfobacteriaceae</taxon>
        <taxon>Thermosulfurimonas</taxon>
    </lineage>
</organism>
<proteinExistence type="inferred from homology"/>
<dbReference type="PANTHER" id="PTHR33217:SF8">
    <property type="entry name" value="MUTATOR FAMILY TRANSPOSASE"/>
    <property type="match status" value="1"/>
</dbReference>
<dbReference type="RefSeq" id="WP_425505379.1">
    <property type="nucleotide sequence ID" value="NZ_CP042909.1"/>
</dbReference>
<dbReference type="AlphaFoldDB" id="A0A6H1WR38"/>
<dbReference type="GO" id="GO:0004803">
    <property type="term" value="F:transposase activity"/>
    <property type="evidence" value="ECO:0007669"/>
    <property type="project" value="UniProtKB-UniRule"/>
</dbReference>
<evidence type="ECO:0000313" key="9">
    <source>
        <dbReference type="Proteomes" id="UP000501253"/>
    </source>
</evidence>